<dbReference type="AlphaFoldDB" id="A0A5Q2FB20"/>
<sequence>MTLAVSTVRTAGTQGYHLPLAIRLVQEWLGRGLDIALMLSGGLLLTLAWIQARPRRGEPAHSALRQSLLTAVAWSLPLVVGLPFGSTDAHAYLDQGWQLAHGMNPYRVGLGTDGGPLAAYVDPTWVGTTTVYPPLSLRWSQLAVWVGQEHPYGSIVALHVLDLIVLLIGGWALARLAADIGRDVRTALWWYLNPLTILAGIAGLHHEVLMTTLVLVGLMLARTRYGLVTGTAVVAVATAVKQPAVLVLPALVLASVPAVEAARGGVRLWGRIAARAGVAAVSLVATFLAMTAAAGLGSGWIHALRVPGSVLSLSPTALLGDVAGFLSRLHGHPLPEGAANGPVARVLVPVVALGLIVMIARLAPHGWPTLAWVGPLAFALASPTLWPWYLIPIPVMFGLERLSPDGVRRRIAFVVAVAFVQLVIEETDFQLYGSLAMALALAAATLLYTRRHPALARSLAAGPQGPVRSVEWARHPSDPQEAESMSRLSRDQIRTMMAEVLANQGKTLPADDTAALDAIGFRSLDFSELALSVEDELGTELNFDAPGLRSITTVSDVLDFIEQLQDA</sequence>
<evidence type="ECO:0000256" key="7">
    <source>
        <dbReference type="ARBA" id="ARBA00043987"/>
    </source>
</evidence>
<evidence type="ECO:0000256" key="6">
    <source>
        <dbReference type="ARBA" id="ARBA00023136"/>
    </source>
</evidence>
<keyword evidence="2" id="KW-0328">Glycosyltransferase</keyword>
<evidence type="ECO:0000256" key="2">
    <source>
        <dbReference type="ARBA" id="ARBA00022676"/>
    </source>
</evidence>
<proteinExistence type="inferred from homology"/>
<dbReference type="Pfam" id="PF26314">
    <property type="entry name" value="MptA_B_family"/>
    <property type="match status" value="1"/>
</dbReference>
<dbReference type="Proteomes" id="UP000386847">
    <property type="component" value="Chromosome"/>
</dbReference>
<evidence type="ECO:0000256" key="3">
    <source>
        <dbReference type="ARBA" id="ARBA00022679"/>
    </source>
</evidence>
<evidence type="ECO:0000256" key="1">
    <source>
        <dbReference type="ARBA" id="ARBA00004141"/>
    </source>
</evidence>
<keyword evidence="4 8" id="KW-0812">Transmembrane</keyword>
<gene>
    <name evidence="10" type="ORF">Rai3103_07825</name>
</gene>
<keyword evidence="5 8" id="KW-1133">Transmembrane helix</keyword>
<dbReference type="GO" id="GO:0016757">
    <property type="term" value="F:glycosyltransferase activity"/>
    <property type="evidence" value="ECO:0007669"/>
    <property type="project" value="UniProtKB-KW"/>
</dbReference>
<feature type="domain" description="Carrier" evidence="9">
    <location>
        <begin position="487"/>
        <end position="565"/>
    </location>
</feature>
<evidence type="ECO:0000256" key="5">
    <source>
        <dbReference type="ARBA" id="ARBA00022989"/>
    </source>
</evidence>
<evidence type="ECO:0000256" key="8">
    <source>
        <dbReference type="SAM" id="Phobius"/>
    </source>
</evidence>
<feature type="transmembrane region" description="Helical" evidence="8">
    <location>
        <begin position="407"/>
        <end position="424"/>
    </location>
</feature>
<keyword evidence="11" id="KW-1185">Reference proteome</keyword>
<feature type="transmembrane region" description="Helical" evidence="8">
    <location>
        <begin position="232"/>
        <end position="256"/>
    </location>
</feature>
<dbReference type="GO" id="GO:0016020">
    <property type="term" value="C:membrane"/>
    <property type="evidence" value="ECO:0007669"/>
    <property type="project" value="UniProtKB-SubCell"/>
</dbReference>
<organism evidence="10 11">
    <name type="scientific">Raineyella fluvialis</name>
    <dbReference type="NCBI Taxonomy" id="2662261"/>
    <lineage>
        <taxon>Bacteria</taxon>
        <taxon>Bacillati</taxon>
        <taxon>Actinomycetota</taxon>
        <taxon>Actinomycetes</taxon>
        <taxon>Propionibacteriales</taxon>
        <taxon>Propionibacteriaceae</taxon>
        <taxon>Raineyella</taxon>
    </lineage>
</organism>
<dbReference type="KEGG" id="rain:Rai3103_07825"/>
<comment type="similarity">
    <text evidence="7">Belongs to the MptA/B family.</text>
</comment>
<dbReference type="InterPro" id="IPR009081">
    <property type="entry name" value="PP-bd_ACP"/>
</dbReference>
<evidence type="ECO:0000256" key="4">
    <source>
        <dbReference type="ARBA" id="ARBA00022692"/>
    </source>
</evidence>
<dbReference type="Gene3D" id="1.10.1200.10">
    <property type="entry name" value="ACP-like"/>
    <property type="match status" value="1"/>
</dbReference>
<comment type="subcellular location">
    <subcellularLocation>
        <location evidence="1">Membrane</location>
        <topology evidence="1">Multi-pass membrane protein</topology>
    </subcellularLocation>
</comment>
<feature type="transmembrane region" description="Helical" evidence="8">
    <location>
        <begin position="277"/>
        <end position="301"/>
    </location>
</feature>
<dbReference type="EMBL" id="CP045725">
    <property type="protein sequence ID" value="QGF23591.1"/>
    <property type="molecule type" value="Genomic_DNA"/>
</dbReference>
<reference evidence="10 11" key="1">
    <citation type="submission" date="2019-10" db="EMBL/GenBank/DDBJ databases">
        <title>Genomic analysis of Raineyella sp. CBA3103.</title>
        <authorList>
            <person name="Roh S.W."/>
        </authorList>
    </citation>
    <scope>NUCLEOTIDE SEQUENCE [LARGE SCALE GENOMIC DNA]</scope>
    <source>
        <strain evidence="10 11">CBA3103</strain>
    </source>
</reference>
<name>A0A5Q2FB20_9ACTN</name>
<feature type="transmembrane region" description="Helical" evidence="8">
    <location>
        <begin position="195"/>
        <end position="220"/>
    </location>
</feature>
<dbReference type="SUPFAM" id="SSF47336">
    <property type="entry name" value="ACP-like"/>
    <property type="match status" value="1"/>
</dbReference>
<dbReference type="InterPro" id="IPR049829">
    <property type="entry name" value="MptA/B-like"/>
</dbReference>
<feature type="transmembrane region" description="Helical" evidence="8">
    <location>
        <begin position="152"/>
        <end position="174"/>
    </location>
</feature>
<feature type="transmembrane region" description="Helical" evidence="8">
    <location>
        <begin position="343"/>
        <end position="363"/>
    </location>
</feature>
<protein>
    <recommendedName>
        <fullName evidence="9">Carrier domain-containing protein</fullName>
    </recommendedName>
</protein>
<feature type="transmembrane region" description="Helical" evidence="8">
    <location>
        <begin position="28"/>
        <end position="50"/>
    </location>
</feature>
<feature type="transmembrane region" description="Helical" evidence="8">
    <location>
        <begin position="369"/>
        <end position="395"/>
    </location>
</feature>
<accession>A0A5Q2FB20</accession>
<evidence type="ECO:0000259" key="9">
    <source>
        <dbReference type="PROSITE" id="PS50075"/>
    </source>
</evidence>
<keyword evidence="3" id="KW-0808">Transferase</keyword>
<dbReference type="InterPro" id="IPR036736">
    <property type="entry name" value="ACP-like_sf"/>
</dbReference>
<dbReference type="PROSITE" id="PS50075">
    <property type="entry name" value="CARRIER"/>
    <property type="match status" value="1"/>
</dbReference>
<evidence type="ECO:0000313" key="10">
    <source>
        <dbReference type="EMBL" id="QGF23591.1"/>
    </source>
</evidence>
<dbReference type="RefSeq" id="WP_153572122.1">
    <property type="nucleotide sequence ID" value="NZ_CP045725.1"/>
</dbReference>
<dbReference type="NCBIfam" id="NF038066">
    <property type="entry name" value="MptB"/>
    <property type="match status" value="1"/>
</dbReference>
<keyword evidence="6 8" id="KW-0472">Membrane</keyword>
<evidence type="ECO:0000313" key="11">
    <source>
        <dbReference type="Proteomes" id="UP000386847"/>
    </source>
</evidence>
<feature type="transmembrane region" description="Helical" evidence="8">
    <location>
        <begin position="430"/>
        <end position="449"/>
    </location>
</feature>
<feature type="transmembrane region" description="Helical" evidence="8">
    <location>
        <begin position="62"/>
        <end position="84"/>
    </location>
</feature>